<organism evidence="2 3">
    <name type="scientific">Lineolata rhizophorae</name>
    <dbReference type="NCBI Taxonomy" id="578093"/>
    <lineage>
        <taxon>Eukaryota</taxon>
        <taxon>Fungi</taxon>
        <taxon>Dikarya</taxon>
        <taxon>Ascomycota</taxon>
        <taxon>Pezizomycotina</taxon>
        <taxon>Dothideomycetes</taxon>
        <taxon>Dothideomycetes incertae sedis</taxon>
        <taxon>Lineolatales</taxon>
        <taxon>Lineolataceae</taxon>
        <taxon>Lineolata</taxon>
    </lineage>
</organism>
<dbReference type="Proteomes" id="UP000799766">
    <property type="component" value="Unassembled WGS sequence"/>
</dbReference>
<keyword evidence="3" id="KW-1185">Reference proteome</keyword>
<sequence>MRPPSSRRRRLPPQQRPVPAGLAAGPRAAVAPPDSTSRPLLAKLVSYGLVYASPNSFLSPHDPSGTRIRICFLDFFTPLPRSITLVRPKVNSSAGQQGGPSQGSPAGGGNAPAQAGQQGNRGPYHGLVRADQIVNFPFSTANKRPTRSAGPFRLPAA</sequence>
<feature type="compositionally biased region" description="Basic residues" evidence="1">
    <location>
        <begin position="1"/>
        <end position="11"/>
    </location>
</feature>
<feature type="region of interest" description="Disordered" evidence="1">
    <location>
        <begin position="138"/>
        <end position="157"/>
    </location>
</feature>
<reference evidence="2" key="1">
    <citation type="journal article" date="2020" name="Stud. Mycol.">
        <title>101 Dothideomycetes genomes: a test case for predicting lifestyles and emergence of pathogens.</title>
        <authorList>
            <person name="Haridas S."/>
            <person name="Albert R."/>
            <person name="Binder M."/>
            <person name="Bloem J."/>
            <person name="Labutti K."/>
            <person name="Salamov A."/>
            <person name="Andreopoulos B."/>
            <person name="Baker S."/>
            <person name="Barry K."/>
            <person name="Bills G."/>
            <person name="Bluhm B."/>
            <person name="Cannon C."/>
            <person name="Castanera R."/>
            <person name="Culley D."/>
            <person name="Daum C."/>
            <person name="Ezra D."/>
            <person name="Gonzalez J."/>
            <person name="Henrissat B."/>
            <person name="Kuo A."/>
            <person name="Liang C."/>
            <person name="Lipzen A."/>
            <person name="Lutzoni F."/>
            <person name="Magnuson J."/>
            <person name="Mondo S."/>
            <person name="Nolan M."/>
            <person name="Ohm R."/>
            <person name="Pangilinan J."/>
            <person name="Park H.-J."/>
            <person name="Ramirez L."/>
            <person name="Alfaro M."/>
            <person name="Sun H."/>
            <person name="Tritt A."/>
            <person name="Yoshinaga Y."/>
            <person name="Zwiers L.-H."/>
            <person name="Turgeon B."/>
            <person name="Goodwin S."/>
            <person name="Spatafora J."/>
            <person name="Crous P."/>
            <person name="Grigoriev I."/>
        </authorList>
    </citation>
    <scope>NUCLEOTIDE SEQUENCE</scope>
    <source>
        <strain evidence="2">ATCC 16933</strain>
    </source>
</reference>
<evidence type="ECO:0000313" key="3">
    <source>
        <dbReference type="Proteomes" id="UP000799766"/>
    </source>
</evidence>
<feature type="compositionally biased region" description="Low complexity" evidence="1">
    <location>
        <begin position="111"/>
        <end position="120"/>
    </location>
</feature>
<evidence type="ECO:0000256" key="1">
    <source>
        <dbReference type="SAM" id="MobiDB-lite"/>
    </source>
</evidence>
<feature type="compositionally biased region" description="Low complexity" evidence="1">
    <location>
        <begin position="17"/>
        <end position="33"/>
    </location>
</feature>
<evidence type="ECO:0000313" key="2">
    <source>
        <dbReference type="EMBL" id="KAF2453021.1"/>
    </source>
</evidence>
<feature type="region of interest" description="Disordered" evidence="1">
    <location>
        <begin position="87"/>
        <end position="126"/>
    </location>
</feature>
<accession>A0A6A6NMT9</accession>
<protein>
    <submittedName>
        <fullName evidence="2">Uncharacterized protein</fullName>
    </submittedName>
</protein>
<dbReference type="EMBL" id="MU001700">
    <property type="protein sequence ID" value="KAF2453021.1"/>
    <property type="molecule type" value="Genomic_DNA"/>
</dbReference>
<dbReference type="AlphaFoldDB" id="A0A6A6NMT9"/>
<proteinExistence type="predicted"/>
<feature type="compositionally biased region" description="Gly residues" evidence="1">
    <location>
        <begin position="96"/>
        <end position="110"/>
    </location>
</feature>
<name>A0A6A6NMT9_9PEZI</name>
<gene>
    <name evidence="2" type="ORF">BDY21DRAFT_375054</name>
</gene>
<feature type="region of interest" description="Disordered" evidence="1">
    <location>
        <begin position="1"/>
        <end position="36"/>
    </location>
</feature>